<dbReference type="InterPro" id="IPR011021">
    <property type="entry name" value="Arrestin-like_N"/>
</dbReference>
<accession>A0A8C7RB36</accession>
<proteinExistence type="inferred from homology"/>
<dbReference type="RefSeq" id="XP_021477459.1">
    <property type="nucleotide sequence ID" value="XM_021621784.2"/>
</dbReference>
<dbReference type="InterPro" id="IPR014752">
    <property type="entry name" value="Arrestin-like_C"/>
</dbReference>
<dbReference type="GeneID" id="110536179"/>
<protein>
    <recommendedName>
        <fullName evidence="2">Arrestin C-terminal-like domain-containing protein</fullName>
    </recommendedName>
</protein>
<organism evidence="3 4">
    <name type="scientific">Oncorhynchus mykiss</name>
    <name type="common">Rainbow trout</name>
    <name type="synonym">Salmo gairdneri</name>
    <dbReference type="NCBI Taxonomy" id="8022"/>
    <lineage>
        <taxon>Eukaryota</taxon>
        <taxon>Metazoa</taxon>
        <taxon>Chordata</taxon>
        <taxon>Craniata</taxon>
        <taxon>Vertebrata</taxon>
        <taxon>Euteleostomi</taxon>
        <taxon>Actinopterygii</taxon>
        <taxon>Neopterygii</taxon>
        <taxon>Teleostei</taxon>
        <taxon>Protacanthopterygii</taxon>
        <taxon>Salmoniformes</taxon>
        <taxon>Salmonidae</taxon>
        <taxon>Salmoninae</taxon>
        <taxon>Oncorhynchus</taxon>
    </lineage>
</organism>
<evidence type="ECO:0000313" key="3">
    <source>
        <dbReference type="Ensembl" id="ENSOMYP00000048611.1"/>
    </source>
</evidence>
<reference evidence="3" key="1">
    <citation type="submission" date="2020-07" db="EMBL/GenBank/DDBJ databases">
        <title>A long reads based de novo assembly of the rainbow trout Arlee double haploid line genome.</title>
        <authorList>
            <person name="Gao G."/>
            <person name="Palti Y."/>
        </authorList>
    </citation>
    <scope>NUCLEOTIDE SEQUENCE [LARGE SCALE GENOMIC DNA]</scope>
</reference>
<dbReference type="PANTHER" id="PTHR11188:SF135">
    <property type="entry name" value="ARRESTIN DOMAIN CONTAINING 3-LIKE-RELATED"/>
    <property type="match status" value="1"/>
</dbReference>
<dbReference type="Pfam" id="PF00339">
    <property type="entry name" value="Arrestin_N"/>
    <property type="match status" value="1"/>
</dbReference>
<dbReference type="Ensembl" id="ENSOMYT00000052869.2">
    <property type="protein sequence ID" value="ENSOMYP00000048611.1"/>
    <property type="gene ID" value="ENSOMYG00000022133.2"/>
</dbReference>
<dbReference type="AlphaFoldDB" id="A0A8C7RB36"/>
<name>A0A8C7RB36_ONCMY</name>
<dbReference type="GeneTree" id="ENSGT00940000164012"/>
<dbReference type="SUPFAM" id="SSF81296">
    <property type="entry name" value="E set domains"/>
    <property type="match status" value="2"/>
</dbReference>
<comment type="similarity">
    <text evidence="1">Belongs to the arrestin family.</text>
</comment>
<keyword evidence="4" id="KW-1185">Reference proteome</keyword>
<dbReference type="OrthoDB" id="2333384at2759"/>
<reference evidence="3" key="2">
    <citation type="submission" date="2025-08" db="UniProtKB">
        <authorList>
            <consortium name="Ensembl"/>
        </authorList>
    </citation>
    <scope>IDENTIFICATION</scope>
</reference>
<reference evidence="3" key="3">
    <citation type="submission" date="2025-09" db="UniProtKB">
        <authorList>
            <consortium name="Ensembl"/>
        </authorList>
    </citation>
    <scope>IDENTIFICATION</scope>
</reference>
<dbReference type="Pfam" id="PF02752">
    <property type="entry name" value="Arrestin_C"/>
    <property type="match status" value="1"/>
</dbReference>
<dbReference type="InterPro" id="IPR011022">
    <property type="entry name" value="Arrestin_C-like"/>
</dbReference>
<dbReference type="PANTHER" id="PTHR11188">
    <property type="entry name" value="ARRESTIN DOMAIN CONTAINING PROTEIN"/>
    <property type="match status" value="1"/>
</dbReference>
<sequence>MNGLKFPFKKNGSARDAPVCISWACAVWFKQYTHSCCFFFRAIFFAQKMFGETFKHFTIHFNANNPRVTFSSGDFMAGQISFDLSKETKLSSITLTLNGKAKVQWTTQGGGGGRRGRRRRQRRVHSARLEFFNFSQIVMQENNAVPNTTLQPGTHVYPFTCQIPQGNFPSSFHGVHGSIIYSMKVEIHRPWHLAKEFVTEFNFASHIDANQPHLLAPLAGSNTKTLCCLWCASGPISMTVCTERKGFVPGEMVKIICELSNGSSRTVTPHATLIQKQMFYTHNKCNRRLQMKNLASVDGQPVNPSSSEVYSDMMLPIPPNTTLTISNCPILEVDYTVDVSLRIRGSTDLKVLFPIVLCNIPVYAPQPPPPYQQQ</sequence>
<evidence type="ECO:0000259" key="2">
    <source>
        <dbReference type="SMART" id="SM01017"/>
    </source>
</evidence>
<dbReference type="GO" id="GO:0005737">
    <property type="term" value="C:cytoplasm"/>
    <property type="evidence" value="ECO:0007669"/>
    <property type="project" value="TreeGrafter"/>
</dbReference>
<evidence type="ECO:0000313" key="4">
    <source>
        <dbReference type="Proteomes" id="UP000694395"/>
    </source>
</evidence>
<evidence type="ECO:0000256" key="1">
    <source>
        <dbReference type="ARBA" id="ARBA00005298"/>
    </source>
</evidence>
<feature type="domain" description="Arrestin C-terminal-like" evidence="2">
    <location>
        <begin position="232"/>
        <end position="362"/>
    </location>
</feature>
<dbReference type="InterPro" id="IPR014756">
    <property type="entry name" value="Ig_E-set"/>
</dbReference>
<dbReference type="KEGG" id="omy:110536179"/>
<dbReference type="Proteomes" id="UP000694395">
    <property type="component" value="Chromosome 11"/>
</dbReference>
<gene>
    <name evidence="3" type="primary">LOC110536179</name>
</gene>
<dbReference type="Gene3D" id="2.60.40.640">
    <property type="match status" value="2"/>
</dbReference>
<dbReference type="InterPro" id="IPR050357">
    <property type="entry name" value="Arrestin_domain-protein"/>
</dbReference>
<dbReference type="SMART" id="SM01017">
    <property type="entry name" value="Arrestin_C"/>
    <property type="match status" value="1"/>
</dbReference>
<dbReference type="GO" id="GO:0005886">
    <property type="term" value="C:plasma membrane"/>
    <property type="evidence" value="ECO:0007669"/>
    <property type="project" value="TreeGrafter"/>
</dbReference>
<dbReference type="GO" id="GO:0007399">
    <property type="term" value="P:nervous system development"/>
    <property type="evidence" value="ECO:0007669"/>
    <property type="project" value="UniProtKB-ARBA"/>
</dbReference>
<dbReference type="GO" id="GO:0015031">
    <property type="term" value="P:protein transport"/>
    <property type="evidence" value="ECO:0007669"/>
    <property type="project" value="TreeGrafter"/>
</dbReference>